<dbReference type="Gene3D" id="2.40.50.140">
    <property type="entry name" value="Nucleic acid-binding proteins"/>
    <property type="match status" value="1"/>
</dbReference>
<evidence type="ECO:0000313" key="9">
    <source>
        <dbReference type="EMBL" id="AID37534.1"/>
    </source>
</evidence>
<dbReference type="PROSITE" id="PS50862">
    <property type="entry name" value="AA_TRNA_LIGASE_II"/>
    <property type="match status" value="1"/>
</dbReference>
<dbReference type="Pfam" id="PF00152">
    <property type="entry name" value="tRNA-synt_2"/>
    <property type="match status" value="1"/>
</dbReference>
<keyword evidence="3 7" id="KW-0547">Nucleotide-binding</keyword>
<dbReference type="GO" id="GO:0005737">
    <property type="term" value="C:cytoplasm"/>
    <property type="evidence" value="ECO:0007669"/>
    <property type="project" value="UniProtKB-SubCell"/>
</dbReference>
<comment type="similarity">
    <text evidence="1 7">Belongs to the class-II aminoacyl-tRNA synthetase family.</text>
</comment>
<dbReference type="GO" id="GO:0006421">
    <property type="term" value="P:asparaginyl-tRNA aminoacylation"/>
    <property type="evidence" value="ECO:0007669"/>
    <property type="project" value="UniProtKB-UniRule"/>
</dbReference>
<proteinExistence type="inferred from homology"/>
<dbReference type="OrthoDB" id="9762036at2"/>
<evidence type="ECO:0000313" key="10">
    <source>
        <dbReference type="Proteomes" id="UP000027148"/>
    </source>
</evidence>
<dbReference type="AlphaFoldDB" id="A0A068DT23"/>
<dbReference type="InterPro" id="IPR002312">
    <property type="entry name" value="Asp/Asn-tRNA-synth_IIb"/>
</dbReference>
<dbReference type="PANTHER" id="PTHR22594">
    <property type="entry name" value="ASPARTYL/LYSYL-TRNA SYNTHETASE"/>
    <property type="match status" value="1"/>
</dbReference>
<sequence>MKVFSIKELLDESPSLMTKEVFVNGWVKSVRSRRFIDLNDGSTIKDLQIVIEGSKFASDFLKKITIGIALRVFGTIVISLGKKQSIEIIAKEIKIYSEISHNYLRGTILQPKHHSFEKLREQAHLRFRTRLFSAILRIRHQLAFSIHHFFHKHNFYYIHTPIITTSDAEGAGKMFRITSFNLENIPNHGYLDDFFGCSTYLTVSGQLAGETAAMALGKIYTFGPTFRAENSNTSRHLSEFWMVEPEMAFYELEDNMDLAETLLKSLLNDVLNNCVEDLDFLNWSFIKNQKPKFEGQNIVEILYFIKQHSFARVSYSEAIEILLSSNLNKKGKFKYPIRWGMDLQSEHERFLVDKYFGVPVIIFDYPADIKAFYMRINDDSKTVRAMDVLFPRIGEIIGGSQREERYDILLNRMKAFQIDEKVLWWYLDTRRFGSAPHSGFGLGLERLVQFTTGMSNIRDVIPYPRTPKHADF</sequence>
<comment type="catalytic activity">
    <reaction evidence="7">
        <text>tRNA(Asn) + L-asparagine + ATP = L-asparaginyl-tRNA(Asn) + AMP + diphosphate + H(+)</text>
        <dbReference type="Rhea" id="RHEA:11180"/>
        <dbReference type="Rhea" id="RHEA-COMP:9659"/>
        <dbReference type="Rhea" id="RHEA-COMP:9674"/>
        <dbReference type="ChEBI" id="CHEBI:15378"/>
        <dbReference type="ChEBI" id="CHEBI:30616"/>
        <dbReference type="ChEBI" id="CHEBI:33019"/>
        <dbReference type="ChEBI" id="CHEBI:58048"/>
        <dbReference type="ChEBI" id="CHEBI:78442"/>
        <dbReference type="ChEBI" id="CHEBI:78515"/>
        <dbReference type="ChEBI" id="CHEBI:456215"/>
        <dbReference type="EC" id="6.1.1.22"/>
    </reaction>
</comment>
<dbReference type="Pfam" id="PF01336">
    <property type="entry name" value="tRNA_anti-codon"/>
    <property type="match status" value="1"/>
</dbReference>
<dbReference type="InterPro" id="IPR004522">
    <property type="entry name" value="Asn-tRNA-ligase"/>
</dbReference>
<reference evidence="9 10" key="1">
    <citation type="journal article" date="2014" name="Genome Biol. Evol.">
        <title>Genome sequence of "Candidatus Walczuchella monophlebidarum" the flavobacterial endosymbiont of Llaveia axin axin (Hemiptera: Coccoidea: Monophlebidae).</title>
        <authorList>
            <person name="Rosas-Perez T."/>
            <person name="Rosenblueth M."/>
            <person name="Rincon-Rosales R."/>
            <person name="Mora J."/>
            <person name="Martinez-Romero E."/>
        </authorList>
    </citation>
    <scope>NUCLEOTIDE SEQUENCE [LARGE SCALE GENOMIC DNA]</scope>
    <source>
        <strain evidence="9">FNIIJ</strain>
    </source>
</reference>
<dbReference type="HAMAP" id="MF_00534">
    <property type="entry name" value="Asn_tRNA_synth"/>
    <property type="match status" value="1"/>
</dbReference>
<evidence type="ECO:0000259" key="8">
    <source>
        <dbReference type="PROSITE" id="PS50862"/>
    </source>
</evidence>
<dbReference type="NCBIfam" id="TIGR00457">
    <property type="entry name" value="asnS"/>
    <property type="match status" value="1"/>
</dbReference>
<dbReference type="GO" id="GO:0005524">
    <property type="term" value="F:ATP binding"/>
    <property type="evidence" value="ECO:0007669"/>
    <property type="project" value="UniProtKB-UniRule"/>
</dbReference>
<evidence type="ECO:0000256" key="4">
    <source>
        <dbReference type="ARBA" id="ARBA00022840"/>
    </source>
</evidence>
<dbReference type="InterPro" id="IPR012340">
    <property type="entry name" value="NA-bd_OB-fold"/>
</dbReference>
<comment type="subunit">
    <text evidence="7">Homodimer.</text>
</comment>
<keyword evidence="6 7" id="KW-0030">Aminoacyl-tRNA synthetase</keyword>
<protein>
    <recommendedName>
        <fullName evidence="7">Asparagine--tRNA ligase</fullName>
        <ecNumber evidence="7">6.1.1.22</ecNumber>
    </recommendedName>
    <alternativeName>
        <fullName evidence="7">Asparaginyl-tRNA synthetase</fullName>
        <shortName evidence="7">AsnRS</shortName>
    </alternativeName>
</protein>
<dbReference type="GO" id="GO:0004816">
    <property type="term" value="F:asparagine-tRNA ligase activity"/>
    <property type="evidence" value="ECO:0007669"/>
    <property type="project" value="UniProtKB-UniRule"/>
</dbReference>
<organism evidence="9 10">
    <name type="scientific">Candidatus Walczuchella monophlebidarum</name>
    <dbReference type="NCBI Taxonomy" id="1415657"/>
    <lineage>
        <taxon>Bacteria</taxon>
        <taxon>Pseudomonadati</taxon>
        <taxon>Bacteroidota</taxon>
        <taxon>Flavobacteriia</taxon>
        <taxon>Flavobacteriales</taxon>
        <taxon>Candidatus Walczuchella</taxon>
    </lineage>
</organism>
<dbReference type="CDD" id="cd00776">
    <property type="entry name" value="AsxRS_core"/>
    <property type="match status" value="1"/>
</dbReference>
<evidence type="ECO:0000256" key="1">
    <source>
        <dbReference type="ARBA" id="ARBA00008226"/>
    </source>
</evidence>
<dbReference type="STRING" id="1415657.FNIIJ_284"/>
<dbReference type="SUPFAM" id="SSF55681">
    <property type="entry name" value="Class II aaRS and biotin synthetases"/>
    <property type="match status" value="1"/>
</dbReference>
<dbReference type="PRINTS" id="PR01042">
    <property type="entry name" value="TRNASYNTHASP"/>
</dbReference>
<evidence type="ECO:0000256" key="2">
    <source>
        <dbReference type="ARBA" id="ARBA00022598"/>
    </source>
</evidence>
<evidence type="ECO:0000256" key="3">
    <source>
        <dbReference type="ARBA" id="ARBA00022741"/>
    </source>
</evidence>
<dbReference type="Gene3D" id="3.30.930.10">
    <property type="entry name" value="Bira Bifunctional Protein, Domain 2"/>
    <property type="match status" value="1"/>
</dbReference>
<evidence type="ECO:0000256" key="6">
    <source>
        <dbReference type="ARBA" id="ARBA00023146"/>
    </source>
</evidence>
<name>A0A068DT23_9FLAO</name>
<comment type="subcellular location">
    <subcellularLocation>
        <location evidence="7">Cytoplasm</location>
    </subcellularLocation>
</comment>
<dbReference type="NCBIfam" id="NF003037">
    <property type="entry name" value="PRK03932.1"/>
    <property type="match status" value="1"/>
</dbReference>
<dbReference type="RefSeq" id="WP_038436273.1">
    <property type="nucleotide sequence ID" value="NZ_CP006873.1"/>
</dbReference>
<gene>
    <name evidence="7 9" type="primary">asnS</name>
    <name evidence="9" type="ORF">FNIIJ_284</name>
</gene>
<dbReference type="InterPro" id="IPR006195">
    <property type="entry name" value="aa-tRNA-synth_II"/>
</dbReference>
<keyword evidence="10" id="KW-1185">Reference proteome</keyword>
<evidence type="ECO:0000256" key="5">
    <source>
        <dbReference type="ARBA" id="ARBA00022917"/>
    </source>
</evidence>
<dbReference type="EMBL" id="CP006873">
    <property type="protein sequence ID" value="AID37534.1"/>
    <property type="molecule type" value="Genomic_DNA"/>
</dbReference>
<dbReference type="EC" id="6.1.1.22" evidence="7"/>
<dbReference type="SUPFAM" id="SSF50249">
    <property type="entry name" value="Nucleic acid-binding proteins"/>
    <property type="match status" value="1"/>
</dbReference>
<keyword evidence="7" id="KW-0963">Cytoplasm</keyword>
<keyword evidence="2 7" id="KW-0436">Ligase</keyword>
<dbReference type="HOGENOM" id="CLU_004553_2_0_10"/>
<dbReference type="GO" id="GO:0003676">
    <property type="term" value="F:nucleic acid binding"/>
    <property type="evidence" value="ECO:0007669"/>
    <property type="project" value="InterPro"/>
</dbReference>
<keyword evidence="4 7" id="KW-0067">ATP-binding</keyword>
<dbReference type="KEGG" id="elv:FNIIJ_284"/>
<dbReference type="InterPro" id="IPR045864">
    <property type="entry name" value="aa-tRNA-synth_II/BPL/LPL"/>
</dbReference>
<dbReference type="CDD" id="cd04318">
    <property type="entry name" value="EcAsnRS_like_N"/>
    <property type="match status" value="1"/>
</dbReference>
<dbReference type="InterPro" id="IPR004365">
    <property type="entry name" value="NA-bd_OB_tRNA"/>
</dbReference>
<accession>A0A068DT23</accession>
<dbReference type="InterPro" id="IPR004364">
    <property type="entry name" value="Aa-tRNA-synt_II"/>
</dbReference>
<dbReference type="FunFam" id="3.30.930.10:FF:000016">
    <property type="entry name" value="Asparagine--tRNA ligase"/>
    <property type="match status" value="1"/>
</dbReference>
<evidence type="ECO:0000256" key="7">
    <source>
        <dbReference type="HAMAP-Rule" id="MF_00534"/>
    </source>
</evidence>
<keyword evidence="5 7" id="KW-0648">Protein biosynthesis</keyword>
<dbReference type="PANTHER" id="PTHR22594:SF34">
    <property type="entry name" value="ASPARAGINE--TRNA LIGASE, MITOCHONDRIAL-RELATED"/>
    <property type="match status" value="1"/>
</dbReference>
<dbReference type="Proteomes" id="UP000027148">
    <property type="component" value="Chromosome"/>
</dbReference>
<feature type="domain" description="Aminoacyl-transfer RNA synthetases class-II family profile" evidence="8">
    <location>
        <begin position="136"/>
        <end position="462"/>
    </location>
</feature>